<evidence type="ECO:0008006" key="2">
    <source>
        <dbReference type="Google" id="ProtNLM"/>
    </source>
</evidence>
<dbReference type="AlphaFoldDB" id="X0XN80"/>
<reference evidence="1" key="1">
    <citation type="journal article" date="2014" name="Front. Microbiol.">
        <title>High frequency of phylogenetically diverse reductive dehalogenase-homologous genes in deep subseafloor sedimentary metagenomes.</title>
        <authorList>
            <person name="Kawai M."/>
            <person name="Futagami T."/>
            <person name="Toyoda A."/>
            <person name="Takaki Y."/>
            <person name="Nishi S."/>
            <person name="Hori S."/>
            <person name="Arai W."/>
            <person name="Tsubouchi T."/>
            <person name="Morono Y."/>
            <person name="Uchiyama I."/>
            <person name="Ito T."/>
            <person name="Fujiyama A."/>
            <person name="Inagaki F."/>
            <person name="Takami H."/>
        </authorList>
    </citation>
    <scope>NUCLEOTIDE SEQUENCE</scope>
    <source>
        <strain evidence="1">Expedition CK06-06</strain>
    </source>
</reference>
<evidence type="ECO:0000313" key="1">
    <source>
        <dbReference type="EMBL" id="GAG44640.1"/>
    </source>
</evidence>
<organism evidence="1">
    <name type="scientific">marine sediment metagenome</name>
    <dbReference type="NCBI Taxonomy" id="412755"/>
    <lineage>
        <taxon>unclassified sequences</taxon>
        <taxon>metagenomes</taxon>
        <taxon>ecological metagenomes</taxon>
    </lineage>
</organism>
<dbReference type="InterPro" id="IPR036291">
    <property type="entry name" value="NAD(P)-bd_dom_sf"/>
</dbReference>
<accession>X0XN80</accession>
<proteinExistence type="predicted"/>
<dbReference type="SUPFAM" id="SSF51735">
    <property type="entry name" value="NAD(P)-binding Rossmann-fold domains"/>
    <property type="match status" value="1"/>
</dbReference>
<feature type="non-terminal residue" evidence="1">
    <location>
        <position position="46"/>
    </location>
</feature>
<name>X0XN80_9ZZZZ</name>
<dbReference type="EMBL" id="BARS01051360">
    <property type="protein sequence ID" value="GAG44640.1"/>
    <property type="molecule type" value="Genomic_DNA"/>
</dbReference>
<protein>
    <recommendedName>
        <fullName evidence="2">Prephenate/arogenate dehydrogenase domain-containing protein</fullName>
    </recommendedName>
</protein>
<sequence length="46" mass="4854">MRVAIIGLGLIGGSIGLTLKQTNEPGWEVVGYVRRSEAVSDVLKLG</sequence>
<comment type="caution">
    <text evidence="1">The sequence shown here is derived from an EMBL/GenBank/DDBJ whole genome shotgun (WGS) entry which is preliminary data.</text>
</comment>
<gene>
    <name evidence="1" type="ORF">S01H1_76524</name>
</gene>
<dbReference type="Gene3D" id="3.40.50.720">
    <property type="entry name" value="NAD(P)-binding Rossmann-like Domain"/>
    <property type="match status" value="1"/>
</dbReference>